<feature type="chain" id="PRO_5011006622" description="DUF2147 domain-containing protein" evidence="1">
    <location>
        <begin position="21"/>
        <end position="129"/>
    </location>
</feature>
<keyword evidence="1" id="KW-0732">Signal</keyword>
<protein>
    <recommendedName>
        <fullName evidence="2">DUF2147 domain-containing protein</fullName>
    </recommendedName>
</protein>
<dbReference type="Gene3D" id="2.40.128.520">
    <property type="match status" value="1"/>
</dbReference>
<dbReference type="OrthoDB" id="9811671at2"/>
<dbReference type="STRING" id="315423.SAMN04488020_101266"/>
<dbReference type="Pfam" id="PF09917">
    <property type="entry name" value="DUF2147"/>
    <property type="match status" value="1"/>
</dbReference>
<evidence type="ECO:0000313" key="3">
    <source>
        <dbReference type="EMBL" id="SLN14639.1"/>
    </source>
</evidence>
<dbReference type="InterPro" id="IPR019223">
    <property type="entry name" value="DUF2147"/>
</dbReference>
<feature type="domain" description="DUF2147" evidence="2">
    <location>
        <begin position="25"/>
        <end position="126"/>
    </location>
</feature>
<dbReference type="EMBL" id="FWFV01000001">
    <property type="protein sequence ID" value="SLN14639.1"/>
    <property type="molecule type" value="Genomic_DNA"/>
</dbReference>
<reference evidence="3 4" key="1">
    <citation type="submission" date="2017-03" db="EMBL/GenBank/DDBJ databases">
        <authorList>
            <person name="Afonso C.L."/>
            <person name="Miller P.J."/>
            <person name="Scott M.A."/>
            <person name="Spackman E."/>
            <person name="Goraichik I."/>
            <person name="Dimitrov K.M."/>
            <person name="Suarez D.L."/>
            <person name="Swayne D.E."/>
        </authorList>
    </citation>
    <scope>NUCLEOTIDE SEQUENCE [LARGE SCALE GENOMIC DNA]</scope>
    <source>
        <strain evidence="3 4">CECT 7066</strain>
    </source>
</reference>
<name>A0A1Y5RD42_9RHOB</name>
<dbReference type="Proteomes" id="UP000193870">
    <property type="component" value="Unassembled WGS sequence"/>
</dbReference>
<organism evidence="3 4">
    <name type="scientific">Palleronia marisminoris</name>
    <dbReference type="NCBI Taxonomy" id="315423"/>
    <lineage>
        <taxon>Bacteria</taxon>
        <taxon>Pseudomonadati</taxon>
        <taxon>Pseudomonadota</taxon>
        <taxon>Alphaproteobacteria</taxon>
        <taxon>Rhodobacterales</taxon>
        <taxon>Roseobacteraceae</taxon>
        <taxon>Palleronia</taxon>
    </lineage>
</organism>
<proteinExistence type="predicted"/>
<keyword evidence="4" id="KW-1185">Reference proteome</keyword>
<evidence type="ECO:0000259" key="2">
    <source>
        <dbReference type="Pfam" id="PF09917"/>
    </source>
</evidence>
<evidence type="ECO:0000313" key="4">
    <source>
        <dbReference type="Proteomes" id="UP000193870"/>
    </source>
</evidence>
<gene>
    <name evidence="3" type="ORF">PAM7066_00267</name>
</gene>
<dbReference type="RefSeq" id="WP_085852308.1">
    <property type="nucleotide sequence ID" value="NZ_FOPF01000001.1"/>
</dbReference>
<evidence type="ECO:0000256" key="1">
    <source>
        <dbReference type="SAM" id="SignalP"/>
    </source>
</evidence>
<dbReference type="PANTHER" id="PTHR36919">
    <property type="entry name" value="BLR1215 PROTEIN"/>
    <property type="match status" value="1"/>
</dbReference>
<sequence length="129" mass="13492">MKRTLIALAAGFAVAGMASADPIEGTWQTQPDEGRVGHIQVTPCGDGFCGTKVRTFDTSGAPVQSPTDGVQIVRSMVPQGDGRYTGQVYRPANEKVYSGKAAVDGNQMTLSGCVAGGLICKSQTWVKVQ</sequence>
<dbReference type="AlphaFoldDB" id="A0A1Y5RD42"/>
<feature type="signal peptide" evidence="1">
    <location>
        <begin position="1"/>
        <end position="20"/>
    </location>
</feature>
<accession>A0A1Y5RD42</accession>
<dbReference type="PANTHER" id="PTHR36919:SF3">
    <property type="entry name" value="BLL5882 PROTEIN"/>
    <property type="match status" value="1"/>
</dbReference>